<dbReference type="RefSeq" id="WP_010226477.1">
    <property type="nucleotide sequence ID" value="NZ_CATKPL010000056.1"/>
</dbReference>
<dbReference type="Gene3D" id="3.10.450.50">
    <property type="match status" value="1"/>
</dbReference>
<dbReference type="KEGG" id="pdw:BV82_3027"/>
<reference evidence="2 3" key="1">
    <citation type="journal article" date="2014" name="Genome Announc.">
        <title>Genome Sequence of Pseudomonas sp. Strain P482, a Tomato Rhizosphere Isolate with Broad-Spectrum Antimicrobial Activity.</title>
        <authorList>
            <person name="Krzyzanowska D.M."/>
            <person name="Ossowicki A."/>
            <person name="Jafra S."/>
        </authorList>
    </citation>
    <scope>NUCLEOTIDE SEQUENCE [LARGE SCALE GENOMIC DNA]</scope>
    <source>
        <strain evidence="2 3">P482</strain>
    </source>
</reference>
<organism evidence="2 3">
    <name type="scientific">Pseudomonas donghuensis</name>
    <dbReference type="NCBI Taxonomy" id="1163398"/>
    <lineage>
        <taxon>Bacteria</taxon>
        <taxon>Pseudomonadati</taxon>
        <taxon>Pseudomonadota</taxon>
        <taxon>Gammaproteobacteria</taxon>
        <taxon>Pseudomonadales</taxon>
        <taxon>Pseudomonadaceae</taxon>
        <taxon>Pseudomonas</taxon>
    </lineage>
</organism>
<dbReference type="InterPro" id="IPR037401">
    <property type="entry name" value="SnoaL-like"/>
</dbReference>
<proteinExistence type="predicted"/>
<dbReference type="GeneID" id="98283346"/>
<keyword evidence="3" id="KW-1185">Reference proteome</keyword>
<reference evidence="2 3" key="2">
    <citation type="journal article" date="2016" name="Front. Microbiol.">
        <title>When Genome-Based Approach Meets the 'Old but Good': Revealing Genes Involved in the Antibacterial Activity of Pseudomonas sp. P482 against Soft Rot Pathogens.</title>
        <authorList>
            <person name="Krzyzanowska D.M."/>
            <person name="Ossowicki A."/>
            <person name="Rajewska M."/>
            <person name="Maciag T."/>
            <person name="Jablonska M."/>
            <person name="Obuchowski M."/>
            <person name="Heeb S."/>
            <person name="Jafra S."/>
        </authorList>
    </citation>
    <scope>NUCLEOTIDE SEQUENCE [LARGE SCALE GENOMIC DNA]</scope>
    <source>
        <strain evidence="2 3">P482</strain>
    </source>
</reference>
<accession>A0AAP0XDM6</accession>
<dbReference type="Proteomes" id="UP000027121">
    <property type="component" value="Chromosome"/>
</dbReference>
<feature type="domain" description="SnoaL-like" evidence="1">
    <location>
        <begin position="11"/>
        <end position="116"/>
    </location>
</feature>
<name>A0AAP0XDM6_9PSED</name>
<dbReference type="AlphaFoldDB" id="A0AAP0XDM6"/>
<evidence type="ECO:0000259" key="1">
    <source>
        <dbReference type="Pfam" id="PF12680"/>
    </source>
</evidence>
<sequence>MTTGPTEYADRAANAFNRRDVEAMLALVHEDFVYLDAMGIQKGRESMRRREIALIDAFADAHVILTPFVVTEDRLALTAILTGTFSAPLVLPDRVIPAHGRAICVHYAAHFTFKDRLAIREEVFFDTAVLMPFAQQGEG</sequence>
<evidence type="ECO:0000313" key="2">
    <source>
        <dbReference type="EMBL" id="KDN98867.2"/>
    </source>
</evidence>
<evidence type="ECO:0000313" key="3">
    <source>
        <dbReference type="Proteomes" id="UP000027121"/>
    </source>
</evidence>
<gene>
    <name evidence="2" type="ORF">BV82_3027</name>
</gene>
<dbReference type="InterPro" id="IPR032710">
    <property type="entry name" value="NTF2-like_dom_sf"/>
</dbReference>
<protein>
    <submittedName>
        <fullName evidence="2">Nuclear transport factor 2 family protein</fullName>
    </submittedName>
</protein>
<dbReference type="EMBL" id="CP071706">
    <property type="protein sequence ID" value="KDN98867.2"/>
    <property type="molecule type" value="Genomic_DNA"/>
</dbReference>
<dbReference type="SUPFAM" id="SSF54427">
    <property type="entry name" value="NTF2-like"/>
    <property type="match status" value="1"/>
</dbReference>
<dbReference type="Pfam" id="PF12680">
    <property type="entry name" value="SnoaL_2"/>
    <property type="match status" value="1"/>
</dbReference>